<dbReference type="CDD" id="cd00082">
    <property type="entry name" value="HisKA"/>
    <property type="match status" value="1"/>
</dbReference>
<dbReference type="Gene3D" id="2.60.40.2380">
    <property type="match status" value="1"/>
</dbReference>
<name>A0A5E4UH36_9BURK</name>
<feature type="domain" description="Response regulatory" evidence="10">
    <location>
        <begin position="824"/>
        <end position="943"/>
    </location>
</feature>
<feature type="region of interest" description="Disordered" evidence="7">
    <location>
        <begin position="112"/>
        <end position="140"/>
    </location>
</feature>
<feature type="compositionally biased region" description="Low complexity" evidence="7">
    <location>
        <begin position="127"/>
        <end position="140"/>
    </location>
</feature>
<dbReference type="PRINTS" id="PR00344">
    <property type="entry name" value="BCTRLSENSOR"/>
</dbReference>
<dbReference type="Pfam" id="PF00512">
    <property type="entry name" value="HisKA"/>
    <property type="match status" value="1"/>
</dbReference>
<dbReference type="PANTHER" id="PTHR43047:SF72">
    <property type="entry name" value="OSMOSENSING HISTIDINE PROTEIN KINASE SLN1"/>
    <property type="match status" value="1"/>
</dbReference>
<protein>
    <recommendedName>
        <fullName evidence="2">histidine kinase</fullName>
        <ecNumber evidence="2">2.7.13.3</ecNumber>
    </recommendedName>
</protein>
<dbReference type="InterPro" id="IPR011006">
    <property type="entry name" value="CheY-like_superfamily"/>
</dbReference>
<dbReference type="AlphaFoldDB" id="A0A5E4UH36"/>
<feature type="transmembrane region" description="Helical" evidence="8">
    <location>
        <begin position="502"/>
        <end position="521"/>
    </location>
</feature>
<feature type="transmembrane region" description="Helical" evidence="8">
    <location>
        <begin position="319"/>
        <end position="341"/>
    </location>
</feature>
<dbReference type="PANTHER" id="PTHR43047">
    <property type="entry name" value="TWO-COMPONENT HISTIDINE PROTEIN KINASE"/>
    <property type="match status" value="1"/>
</dbReference>
<dbReference type="GO" id="GO:0009927">
    <property type="term" value="F:histidine phosphotransfer kinase activity"/>
    <property type="evidence" value="ECO:0007669"/>
    <property type="project" value="TreeGrafter"/>
</dbReference>
<dbReference type="SMART" id="SM00388">
    <property type="entry name" value="HisKA"/>
    <property type="match status" value="1"/>
</dbReference>
<dbReference type="SUPFAM" id="SSF47384">
    <property type="entry name" value="Homodimeric domain of signal transducing histidine kinase"/>
    <property type="match status" value="1"/>
</dbReference>
<dbReference type="SUPFAM" id="SSF52172">
    <property type="entry name" value="CheY-like"/>
    <property type="match status" value="1"/>
</dbReference>
<dbReference type="Gene3D" id="1.10.287.130">
    <property type="match status" value="1"/>
</dbReference>
<dbReference type="GO" id="GO:0005886">
    <property type="term" value="C:plasma membrane"/>
    <property type="evidence" value="ECO:0007669"/>
    <property type="project" value="TreeGrafter"/>
</dbReference>
<keyword evidence="12" id="KW-1185">Reference proteome</keyword>
<dbReference type="SMART" id="SM00387">
    <property type="entry name" value="HATPase_c"/>
    <property type="match status" value="1"/>
</dbReference>
<dbReference type="Gene3D" id="3.30.565.10">
    <property type="entry name" value="Histidine kinase-like ATPase, C-terminal domain"/>
    <property type="match status" value="1"/>
</dbReference>
<dbReference type="SUPFAM" id="SSF55874">
    <property type="entry name" value="ATPase domain of HSP90 chaperone/DNA topoisomerase II/histidine kinase"/>
    <property type="match status" value="1"/>
</dbReference>
<evidence type="ECO:0000256" key="5">
    <source>
        <dbReference type="ARBA" id="ARBA00022777"/>
    </source>
</evidence>
<dbReference type="GO" id="GO:0000155">
    <property type="term" value="F:phosphorelay sensor kinase activity"/>
    <property type="evidence" value="ECO:0007669"/>
    <property type="project" value="InterPro"/>
</dbReference>
<organism evidence="11 12">
    <name type="scientific">Pandoraea anhela</name>
    <dbReference type="NCBI Taxonomy" id="2508295"/>
    <lineage>
        <taxon>Bacteria</taxon>
        <taxon>Pseudomonadati</taxon>
        <taxon>Pseudomonadota</taxon>
        <taxon>Betaproteobacteria</taxon>
        <taxon>Burkholderiales</taxon>
        <taxon>Burkholderiaceae</taxon>
        <taxon>Pandoraea</taxon>
    </lineage>
</organism>
<keyword evidence="8" id="KW-0812">Transmembrane</keyword>
<dbReference type="Pfam" id="PF00072">
    <property type="entry name" value="Response_reg"/>
    <property type="match status" value="1"/>
</dbReference>
<evidence type="ECO:0000256" key="1">
    <source>
        <dbReference type="ARBA" id="ARBA00000085"/>
    </source>
</evidence>
<feature type="transmembrane region" description="Helical" evidence="8">
    <location>
        <begin position="380"/>
        <end position="402"/>
    </location>
</feature>
<feature type="transmembrane region" description="Helical" evidence="8">
    <location>
        <begin position="470"/>
        <end position="490"/>
    </location>
</feature>
<dbReference type="InterPro" id="IPR011623">
    <property type="entry name" value="7TMR_DISM_rcpt_extracell_dom1"/>
</dbReference>
<dbReference type="OrthoDB" id="9810730at2"/>
<sequence length="1027" mass="110237">MSAAPSGRRGRTGCRTVDVGVSPSTPVAMSALTDCPRTARIAPLIAFSVFACFTGIACLATRATRAHGVLCVRSVRSVRSVRCVLLACFVLVMLGALGLPLRAGAASRATASTQTSTAPPVAPPTAPSTSPSTSLSTATSVGTVRAPVDAPALASALPSIDLTTAPSPLKLDTQLRMLEDPTRRLDAAQAIAAPGWRNVAPRMLNAGYSRSAFWLAGSVENPGAAAVTRWLSVGIVRLEDVRFYLMAPGASQPSVTWLAGHTVPLERHPVASETSVFPITLASGERMTFLVRVETRSSVSLVPRLWRPDDFRMAEAHNAMIAMLLAGSMVSIGLYACVLGIARRDPVFVLLAITTVTQVAQDMAFQGFLYRFLLPQGGEFIVRAPSFFSTLTAGAFSAMLMIFSGLNGVTLWRWIYRAMIGLMGGMSVWVLLGDHRVAAFTHLQLLTIFNVIWVVSLIDGWRRGCKNARLSLLSFSPGCIVLFWRLAIINGLLPEEWLANTAMAWSTNISVLLMLTIIVAGRSRELVREQRAAQREVLQTRREEQARLADAVNARTRELQAALIAADEANSAKSDFLARISHDLRTPLTSIIGFADLVQSGGREDADRGRIIRRSAHHMLAMINDLIEYAGGGAADSLHVAPVYTHAFIDSMAHEGMSLARKHDNAFLLDVRAPLPPLLAFDAKRVRQILGNLLDNAAKYTADGTITLSLGATPDATRADIVHVSFGVEDSGCGIAKEDLPRVFEPFARLDRARRLPGVGLGLAIVKQWIERMNGTIAVHSTPDIGTRVTFTLPLRVAREADLVPQSFAGATHALPPLDGTGRHIWLAEDSPEIRQFLHDELASLGFSVRTFGDGVALIAALGNPKQTQPDLVLTDHMMPNADGLAVARAARRRWPDVPVLAVSASPQVVAGSEAGGEMGGYDACLLKPVELADLRHTLARLLNLQRTGPADTDADQGSAALVRPSRDLLVEARQLIAMGAITDLMDWARNLSTLAPQYDGFAHHVHQLAQRGDLAGLAELCASPAQ</sequence>
<dbReference type="EC" id="2.7.13.3" evidence="2"/>
<feature type="transmembrane region" description="Helical" evidence="8">
    <location>
        <begin position="41"/>
        <end position="60"/>
    </location>
</feature>
<evidence type="ECO:0000256" key="3">
    <source>
        <dbReference type="ARBA" id="ARBA00022553"/>
    </source>
</evidence>
<dbReference type="PROSITE" id="PS50110">
    <property type="entry name" value="RESPONSE_REGULATORY"/>
    <property type="match status" value="1"/>
</dbReference>
<dbReference type="Pfam" id="PF02518">
    <property type="entry name" value="HATPase_c"/>
    <property type="match status" value="1"/>
</dbReference>
<keyword evidence="8" id="KW-1133">Transmembrane helix</keyword>
<dbReference type="CDD" id="cd00156">
    <property type="entry name" value="REC"/>
    <property type="match status" value="1"/>
</dbReference>
<evidence type="ECO:0000313" key="11">
    <source>
        <dbReference type="EMBL" id="VVD98822.1"/>
    </source>
</evidence>
<dbReference type="SMART" id="SM00448">
    <property type="entry name" value="REC"/>
    <property type="match status" value="1"/>
</dbReference>
<evidence type="ECO:0000259" key="9">
    <source>
        <dbReference type="PROSITE" id="PS50109"/>
    </source>
</evidence>
<evidence type="ECO:0000259" key="10">
    <source>
        <dbReference type="PROSITE" id="PS50110"/>
    </source>
</evidence>
<dbReference type="InterPro" id="IPR003661">
    <property type="entry name" value="HisK_dim/P_dom"/>
</dbReference>
<feature type="domain" description="Histidine kinase" evidence="9">
    <location>
        <begin position="579"/>
        <end position="797"/>
    </location>
</feature>
<dbReference type="InterPro" id="IPR036890">
    <property type="entry name" value="HATPase_C_sf"/>
</dbReference>
<comment type="catalytic activity">
    <reaction evidence="1">
        <text>ATP + protein L-histidine = ADP + protein N-phospho-L-histidine.</text>
        <dbReference type="EC" id="2.7.13.3"/>
    </reaction>
</comment>
<dbReference type="InterPro" id="IPR003594">
    <property type="entry name" value="HATPase_dom"/>
</dbReference>
<accession>A0A5E4UH36</accession>
<keyword evidence="8" id="KW-0472">Membrane</keyword>
<dbReference type="CDD" id="cd16922">
    <property type="entry name" value="HATPase_EvgS-ArcB-TorS-like"/>
    <property type="match status" value="1"/>
</dbReference>
<feature type="transmembrane region" description="Helical" evidence="8">
    <location>
        <begin position="81"/>
        <end position="101"/>
    </location>
</feature>
<proteinExistence type="predicted"/>
<dbReference type="Pfam" id="PF07696">
    <property type="entry name" value="7TMR-DISMED2"/>
    <property type="match status" value="1"/>
</dbReference>
<evidence type="ECO:0000256" key="2">
    <source>
        <dbReference type="ARBA" id="ARBA00012438"/>
    </source>
</evidence>
<dbReference type="EMBL" id="CABPSB010000005">
    <property type="protein sequence ID" value="VVD98822.1"/>
    <property type="molecule type" value="Genomic_DNA"/>
</dbReference>
<dbReference type="Gene3D" id="3.40.50.2300">
    <property type="match status" value="1"/>
</dbReference>
<dbReference type="InterPro" id="IPR001789">
    <property type="entry name" value="Sig_transdc_resp-reg_receiver"/>
</dbReference>
<keyword evidence="3 6" id="KW-0597">Phosphoprotein</keyword>
<dbReference type="InterPro" id="IPR036097">
    <property type="entry name" value="HisK_dim/P_sf"/>
</dbReference>
<feature type="modified residue" description="4-aspartylphosphate" evidence="6">
    <location>
        <position position="876"/>
    </location>
</feature>
<dbReference type="InterPro" id="IPR005467">
    <property type="entry name" value="His_kinase_dom"/>
</dbReference>
<keyword evidence="5" id="KW-0418">Kinase</keyword>
<dbReference type="Proteomes" id="UP000406256">
    <property type="component" value="Unassembled WGS sequence"/>
</dbReference>
<evidence type="ECO:0000313" key="12">
    <source>
        <dbReference type="Proteomes" id="UP000406256"/>
    </source>
</evidence>
<dbReference type="PROSITE" id="PS50109">
    <property type="entry name" value="HIS_KIN"/>
    <property type="match status" value="1"/>
</dbReference>
<feature type="transmembrane region" description="Helical" evidence="8">
    <location>
        <begin position="348"/>
        <end position="368"/>
    </location>
</feature>
<gene>
    <name evidence="11" type="primary">torS</name>
    <name evidence="11" type="ORF">PAN31108_02020</name>
</gene>
<dbReference type="InterPro" id="IPR004358">
    <property type="entry name" value="Sig_transdc_His_kin-like_C"/>
</dbReference>
<evidence type="ECO:0000256" key="4">
    <source>
        <dbReference type="ARBA" id="ARBA00022679"/>
    </source>
</evidence>
<dbReference type="Pfam" id="PF07695">
    <property type="entry name" value="7TMR-DISM_7TM"/>
    <property type="match status" value="1"/>
</dbReference>
<evidence type="ECO:0000256" key="6">
    <source>
        <dbReference type="PROSITE-ProRule" id="PRU00169"/>
    </source>
</evidence>
<dbReference type="InterPro" id="IPR011622">
    <property type="entry name" value="7TMR_DISM_rcpt_extracell_dom2"/>
</dbReference>
<evidence type="ECO:0000256" key="8">
    <source>
        <dbReference type="SAM" id="Phobius"/>
    </source>
</evidence>
<evidence type="ECO:0000256" key="7">
    <source>
        <dbReference type="SAM" id="MobiDB-lite"/>
    </source>
</evidence>
<feature type="transmembrane region" description="Helical" evidence="8">
    <location>
        <begin position="438"/>
        <end position="458"/>
    </location>
</feature>
<keyword evidence="4 11" id="KW-0808">Transferase</keyword>
<feature type="transmembrane region" description="Helical" evidence="8">
    <location>
        <begin position="414"/>
        <end position="432"/>
    </location>
</feature>
<reference evidence="11 12" key="1">
    <citation type="submission" date="2019-08" db="EMBL/GenBank/DDBJ databases">
        <authorList>
            <person name="Peeters C."/>
        </authorList>
    </citation>
    <scope>NUCLEOTIDE SEQUENCE [LARGE SCALE GENOMIC DNA]</scope>
    <source>
        <strain evidence="11 12">LMG 31108</strain>
    </source>
</reference>